<dbReference type="InterPro" id="IPR036890">
    <property type="entry name" value="HATPase_C_sf"/>
</dbReference>
<protein>
    <recommendedName>
        <fullName evidence="2">histidine kinase</fullName>
        <ecNumber evidence="2">2.7.13.3</ecNumber>
    </recommendedName>
</protein>
<evidence type="ECO:0000256" key="5">
    <source>
        <dbReference type="ARBA" id="ARBA00022777"/>
    </source>
</evidence>
<keyword evidence="7" id="KW-0472">Membrane</keyword>
<dbReference type="InterPro" id="IPR036097">
    <property type="entry name" value="HisK_dim/P_sf"/>
</dbReference>
<keyword evidence="5 10" id="KW-0418">Kinase</keyword>
<dbReference type="Gene3D" id="1.10.287.130">
    <property type="match status" value="1"/>
</dbReference>
<dbReference type="PANTHER" id="PTHR43711:SF1">
    <property type="entry name" value="HISTIDINE KINASE 1"/>
    <property type="match status" value="1"/>
</dbReference>
<feature type="transmembrane region" description="Helical" evidence="7">
    <location>
        <begin position="39"/>
        <end position="58"/>
    </location>
</feature>
<proteinExistence type="predicted"/>
<feature type="domain" description="Histidine kinase" evidence="8">
    <location>
        <begin position="301"/>
        <end position="516"/>
    </location>
</feature>
<keyword evidence="3" id="KW-0597">Phosphoprotein</keyword>
<evidence type="ECO:0000256" key="3">
    <source>
        <dbReference type="ARBA" id="ARBA00022553"/>
    </source>
</evidence>
<dbReference type="EMBL" id="QXIT01000061">
    <property type="protein sequence ID" value="RIE08963.1"/>
    <property type="molecule type" value="Genomic_DNA"/>
</dbReference>
<dbReference type="PRINTS" id="PR00344">
    <property type="entry name" value="BCTRLSENSOR"/>
</dbReference>
<feature type="transmembrane region" description="Helical" evidence="7">
    <location>
        <begin position="229"/>
        <end position="248"/>
    </location>
</feature>
<dbReference type="InterPro" id="IPR003594">
    <property type="entry name" value="HATPase_dom"/>
</dbReference>
<dbReference type="Proteomes" id="UP000266260">
    <property type="component" value="Unassembled WGS sequence"/>
</dbReference>
<keyword evidence="6" id="KW-0902">Two-component regulatory system</keyword>
<evidence type="ECO:0000313" key="12">
    <source>
        <dbReference type="Proteomes" id="UP000266489"/>
    </source>
</evidence>
<evidence type="ECO:0000256" key="1">
    <source>
        <dbReference type="ARBA" id="ARBA00000085"/>
    </source>
</evidence>
<name>A0A398DFT0_9BACT</name>
<dbReference type="Pfam" id="PF00512">
    <property type="entry name" value="HisKA"/>
    <property type="match status" value="1"/>
</dbReference>
<dbReference type="EC" id="2.7.13.3" evidence="2"/>
<organism evidence="10 12">
    <name type="scientific">Candidatus Cryosericum odellii</name>
    <dbReference type="NCBI Taxonomy" id="2290917"/>
    <lineage>
        <taxon>Bacteria</taxon>
        <taxon>Pseudomonadati</taxon>
        <taxon>Caldisericota/Cryosericota group</taxon>
        <taxon>Candidatus Cryosericota</taxon>
        <taxon>Candidatus Cryosericia</taxon>
        <taxon>Candidatus Cryosericales</taxon>
        <taxon>Candidatus Cryosericaceae</taxon>
        <taxon>Candidatus Cryosericum</taxon>
    </lineage>
</organism>
<feature type="transmembrane region" description="Helical" evidence="7">
    <location>
        <begin position="260"/>
        <end position="280"/>
    </location>
</feature>
<accession>A0A398D2A5</accession>
<dbReference type="GO" id="GO:0000155">
    <property type="term" value="F:phosphorelay sensor kinase activity"/>
    <property type="evidence" value="ECO:0007669"/>
    <property type="project" value="InterPro"/>
</dbReference>
<feature type="transmembrane region" description="Helical" evidence="7">
    <location>
        <begin position="104"/>
        <end position="126"/>
    </location>
</feature>
<dbReference type="PROSITE" id="PS50109">
    <property type="entry name" value="HIS_KIN"/>
    <property type="match status" value="1"/>
</dbReference>
<sequence length="518" mass="55300">MLLDPLSRRFAARVTVSLLRCPSSHVSALTRKHSRFDGVTLIVGGVTVVSVVVFLAAGHPYQTWIQVLLVVGAVMAVLMVARPRLEAPQLSAVGRRAQRTQRRVAFRQVVLTSAIFLVLASSVVFMPEMAAQRAADELASRVLVREQDRLSADVRAIAGQTSLAQSSAAGRDLQETYCLTAGGFVLLRQRDGTSVAWGNVPAVADTIRWKTGIVQTLRQPHKEGVEPGVWLMMTVTTTEGDIILGVPASVSRVESARARLSAIIALVAGAVIVATSTWFLTTVALKPVVSTVEHLEQFASDAGHELRGPLASIRVNAEVALGSSELPGEVRERLEAVMRQAQRATSLSNSFIMLARLDEVRPSTTDHVTTSDVADELRARFQSELKTRSVTLTATGENLTVATNRELLLLALDGLMSNAVRYAPAGSAVRLDACLLPDGRTRLTVADSGPGLSSDQVAHVFDRFWRADVSRNRDTGGVGLGLAIVAKAAEALGGSIAVEPNLGQGAVFCLFLPRSATP</sequence>
<evidence type="ECO:0000256" key="6">
    <source>
        <dbReference type="ARBA" id="ARBA00023012"/>
    </source>
</evidence>
<evidence type="ECO:0000313" key="11">
    <source>
        <dbReference type="Proteomes" id="UP000266260"/>
    </source>
</evidence>
<dbReference type="Pfam" id="PF02518">
    <property type="entry name" value="HATPase_c"/>
    <property type="match status" value="1"/>
</dbReference>
<dbReference type="AlphaFoldDB" id="A0A398DFT0"/>
<comment type="catalytic activity">
    <reaction evidence="1">
        <text>ATP + protein L-histidine = ADP + protein N-phospho-L-histidine.</text>
        <dbReference type="EC" id="2.7.13.3"/>
    </reaction>
</comment>
<keyword evidence="7" id="KW-0812">Transmembrane</keyword>
<dbReference type="EMBL" id="QXIU01000092">
    <property type="protein sequence ID" value="RIE12519.1"/>
    <property type="molecule type" value="Genomic_DNA"/>
</dbReference>
<keyword evidence="4" id="KW-0808">Transferase</keyword>
<gene>
    <name evidence="10" type="ORF">SMC5_03670</name>
    <name evidence="9" type="ORF">SMC6_03245</name>
</gene>
<dbReference type="Proteomes" id="UP000266489">
    <property type="component" value="Unassembled WGS sequence"/>
</dbReference>
<dbReference type="InterPro" id="IPR050736">
    <property type="entry name" value="Sensor_HK_Regulatory"/>
</dbReference>
<dbReference type="SUPFAM" id="SSF55874">
    <property type="entry name" value="ATPase domain of HSP90 chaperone/DNA topoisomerase II/histidine kinase"/>
    <property type="match status" value="1"/>
</dbReference>
<dbReference type="PANTHER" id="PTHR43711">
    <property type="entry name" value="TWO-COMPONENT HISTIDINE KINASE"/>
    <property type="match status" value="1"/>
</dbReference>
<dbReference type="InterPro" id="IPR004358">
    <property type="entry name" value="Sig_transdc_His_kin-like_C"/>
</dbReference>
<comment type="caution">
    <text evidence="10">The sequence shown here is derived from an EMBL/GenBank/DDBJ whole genome shotgun (WGS) entry which is preliminary data.</text>
</comment>
<evidence type="ECO:0000259" key="8">
    <source>
        <dbReference type="PROSITE" id="PS50109"/>
    </source>
</evidence>
<evidence type="ECO:0000256" key="7">
    <source>
        <dbReference type="SAM" id="Phobius"/>
    </source>
</evidence>
<dbReference type="InterPro" id="IPR003661">
    <property type="entry name" value="HisK_dim/P_dom"/>
</dbReference>
<dbReference type="OrthoDB" id="417111at2"/>
<feature type="transmembrane region" description="Helical" evidence="7">
    <location>
        <begin position="64"/>
        <end position="83"/>
    </location>
</feature>
<dbReference type="SUPFAM" id="SSF47384">
    <property type="entry name" value="Homodimeric domain of signal transducing histidine kinase"/>
    <property type="match status" value="1"/>
</dbReference>
<evidence type="ECO:0000313" key="10">
    <source>
        <dbReference type="EMBL" id="RIE12519.1"/>
    </source>
</evidence>
<evidence type="ECO:0000256" key="2">
    <source>
        <dbReference type="ARBA" id="ARBA00012438"/>
    </source>
</evidence>
<reference evidence="11 12" key="1">
    <citation type="submission" date="2018-09" db="EMBL/GenBank/DDBJ databases">
        <title>Discovery and Ecogenomic Context for Candidatus Cryosericales, a Global Caldiserica Order Active in Thawing Permafrost.</title>
        <authorList>
            <person name="Martinez M.A."/>
            <person name="Woodcroft B.J."/>
            <person name="Ignacio Espinoza J.C."/>
            <person name="Zayed A."/>
            <person name="Singleton C.M."/>
            <person name="Boyd J."/>
            <person name="Li Y.-F."/>
            <person name="Purvine S."/>
            <person name="Maughan H."/>
            <person name="Hodgkins S.B."/>
            <person name="Anderson D."/>
            <person name="Sederholm M."/>
            <person name="Temperton B."/>
            <person name="Saleska S.R."/>
            <person name="Tyson G.W."/>
            <person name="Rich V.I."/>
        </authorList>
    </citation>
    <scope>NUCLEOTIDE SEQUENCE [LARGE SCALE GENOMIC DNA]</scope>
    <source>
        <strain evidence="10 12">SMC5</strain>
        <strain evidence="9 11">SMC6</strain>
    </source>
</reference>
<dbReference type="SMART" id="SM00388">
    <property type="entry name" value="HisKA"/>
    <property type="match status" value="1"/>
</dbReference>
<keyword evidence="7" id="KW-1133">Transmembrane helix</keyword>
<dbReference type="Gene3D" id="3.30.565.10">
    <property type="entry name" value="Histidine kinase-like ATPase, C-terminal domain"/>
    <property type="match status" value="1"/>
</dbReference>
<evidence type="ECO:0000313" key="9">
    <source>
        <dbReference type="EMBL" id="RIE08963.1"/>
    </source>
</evidence>
<keyword evidence="11" id="KW-1185">Reference proteome</keyword>
<dbReference type="InterPro" id="IPR005467">
    <property type="entry name" value="His_kinase_dom"/>
</dbReference>
<dbReference type="CDD" id="cd00082">
    <property type="entry name" value="HisKA"/>
    <property type="match status" value="1"/>
</dbReference>
<evidence type="ECO:0000256" key="4">
    <source>
        <dbReference type="ARBA" id="ARBA00022679"/>
    </source>
</evidence>
<accession>A0A398DFT0</accession>
<dbReference type="SMART" id="SM00387">
    <property type="entry name" value="HATPase_c"/>
    <property type="match status" value="1"/>
</dbReference>